<feature type="transmembrane region" description="Helical" evidence="1">
    <location>
        <begin position="538"/>
        <end position="556"/>
    </location>
</feature>
<sequence length="855" mass="93816">MKSDIFDGAVKFALQIPKPSPGLLIIEMKNLISWQKSWPHLIAVIGFILLSIMYVSPVLQGKKMVAGDDIQAKAAAREVLDYHKQTKEWSSWTNGMFAGMPAYLVATDYPTSISTKIGQGVNKILPAPANYLLIGMVSAYVLFLVLGAGGWLAALGGVAFAFSTFNVINLEAGHISQVIAIMYAPGVIAGVIVAFRKNWLAGAALTALFLSLELYANHVQITYYLGIGIVILVIIESVSFIKRGAVKELVPILGGLALAAVLAVGTHTTRLWNAYDYTKETIRGKSELTSKDPSKSPEKGSGLDKTYAFAYSYGFGELLTLVIPNAYGGAGYGPLSTNSETYKTLTARGVDAANAQSIIQQMPLYWGDQPIMGGPNYVGAIVFFLFVLGIFIVKSPLKSWVVGVVLLYIVWALGKSFAAVNYLFFDYFPMFNKFRAMTMAVSLAQLLMVMLGILALITVVQRKITWKEFQKPFLISLGITGGLMLIMAVMPTLFFSFQAAGDSTTYEQFAQQTQDKAFAQQLVNSIVQDRVGLMKSDAFRSLIFVLLAASLIWLWMIEKVKPVVLYVALFALMIFDLFGVDKRYLNNEDFVSNYVAQGNIAPSPADEQILRDPDPNYKVYDLTARQGAFNSAEASNFHKSLGGYHGAKLRRYQELFERQILTERPNFGMVNMLNTKYFISADQQGNKVAQTNPGALGHAWFVNSFKIVPNADAEMAALDSLKPRTEAVLDQKFASKLQGLSIQPDSAAAISLISYKPNELIYESNAKGEGLAVFSEIYYNVRDEWKVTIDDKPADLLRANYVLRALRVPAGKHTIKFSFEPVSVDVGHKIDLASSLLLLGLIAGAVFVAVKNKKA</sequence>
<feature type="transmembrane region" description="Helical" evidence="1">
    <location>
        <begin position="472"/>
        <end position="497"/>
    </location>
</feature>
<dbReference type="EMBL" id="CAJRAU010000004">
    <property type="protein sequence ID" value="CAG5070582.1"/>
    <property type="molecule type" value="Genomic_DNA"/>
</dbReference>
<feature type="transmembrane region" description="Helical" evidence="1">
    <location>
        <begin position="374"/>
        <end position="393"/>
    </location>
</feature>
<evidence type="ECO:0000256" key="1">
    <source>
        <dbReference type="SAM" id="Phobius"/>
    </source>
</evidence>
<name>A0ABN7RA24_9BACT</name>
<evidence type="ECO:0000313" key="3">
    <source>
        <dbReference type="Proteomes" id="UP000679725"/>
    </source>
</evidence>
<feature type="transmembrane region" description="Helical" evidence="1">
    <location>
        <begin position="400"/>
        <end position="424"/>
    </location>
</feature>
<evidence type="ECO:0000313" key="2">
    <source>
        <dbReference type="EMBL" id="CAG5070582.1"/>
    </source>
</evidence>
<feature type="transmembrane region" description="Helical" evidence="1">
    <location>
        <begin position="436"/>
        <end position="460"/>
    </location>
</feature>
<proteinExistence type="predicted"/>
<dbReference type="PANTHER" id="PTHR38454:SF1">
    <property type="entry name" value="INTEGRAL MEMBRANE PROTEIN"/>
    <property type="match status" value="1"/>
</dbReference>
<gene>
    <name evidence="2" type="ORF">DYBT9623_03128</name>
</gene>
<dbReference type="InterPro" id="IPR018580">
    <property type="entry name" value="Uncharacterised_YfhO"/>
</dbReference>
<organism evidence="2 3">
    <name type="scientific">Dyadobacter linearis</name>
    <dbReference type="NCBI Taxonomy" id="2823330"/>
    <lineage>
        <taxon>Bacteria</taxon>
        <taxon>Pseudomonadati</taxon>
        <taxon>Bacteroidota</taxon>
        <taxon>Cytophagia</taxon>
        <taxon>Cytophagales</taxon>
        <taxon>Spirosomataceae</taxon>
        <taxon>Dyadobacter</taxon>
    </lineage>
</organism>
<dbReference type="Proteomes" id="UP000679725">
    <property type="component" value="Unassembled WGS sequence"/>
</dbReference>
<dbReference type="PANTHER" id="PTHR38454">
    <property type="entry name" value="INTEGRAL MEMBRANE PROTEIN-RELATED"/>
    <property type="match status" value="1"/>
</dbReference>
<keyword evidence="1" id="KW-0472">Membrane</keyword>
<feature type="transmembrane region" description="Helical" evidence="1">
    <location>
        <begin position="199"/>
        <end position="216"/>
    </location>
</feature>
<keyword evidence="3" id="KW-1185">Reference proteome</keyword>
<feature type="transmembrane region" description="Helical" evidence="1">
    <location>
        <begin position="832"/>
        <end position="850"/>
    </location>
</feature>
<feature type="transmembrane region" description="Helical" evidence="1">
    <location>
        <begin position="222"/>
        <end position="241"/>
    </location>
</feature>
<feature type="transmembrane region" description="Helical" evidence="1">
    <location>
        <begin position="248"/>
        <end position="267"/>
    </location>
</feature>
<comment type="caution">
    <text evidence="2">The sequence shown here is derived from an EMBL/GenBank/DDBJ whole genome shotgun (WGS) entry which is preliminary data.</text>
</comment>
<feature type="transmembrane region" description="Helical" evidence="1">
    <location>
        <begin position="37"/>
        <end position="55"/>
    </location>
</feature>
<keyword evidence="1" id="KW-0812">Transmembrane</keyword>
<feature type="transmembrane region" description="Helical" evidence="1">
    <location>
        <begin position="563"/>
        <end position="580"/>
    </location>
</feature>
<protein>
    <recommendedName>
        <fullName evidence="4">Membrane protein YfhO</fullName>
    </recommendedName>
</protein>
<keyword evidence="1" id="KW-1133">Transmembrane helix</keyword>
<feature type="transmembrane region" description="Helical" evidence="1">
    <location>
        <begin position="131"/>
        <end position="162"/>
    </location>
</feature>
<feature type="transmembrane region" description="Helical" evidence="1">
    <location>
        <begin position="174"/>
        <end position="194"/>
    </location>
</feature>
<reference evidence="2 3" key="1">
    <citation type="submission" date="2021-04" db="EMBL/GenBank/DDBJ databases">
        <authorList>
            <person name="Rodrigo-Torres L."/>
            <person name="Arahal R. D."/>
            <person name="Lucena T."/>
        </authorList>
    </citation>
    <scope>NUCLEOTIDE SEQUENCE [LARGE SCALE GENOMIC DNA]</scope>
    <source>
        <strain evidence="2 3">CECT 9623</strain>
    </source>
</reference>
<accession>A0ABN7RA24</accession>
<evidence type="ECO:0008006" key="4">
    <source>
        <dbReference type="Google" id="ProtNLM"/>
    </source>
</evidence>